<dbReference type="OrthoDB" id="9991235at2759"/>
<evidence type="ECO:0000259" key="2">
    <source>
        <dbReference type="SMART" id="SM00471"/>
    </source>
</evidence>
<proteinExistence type="inferred from homology"/>
<protein>
    <recommendedName>
        <fullName evidence="2">HD/PDEase domain-containing protein</fullName>
    </recommendedName>
</protein>
<evidence type="ECO:0000313" key="4">
    <source>
        <dbReference type="Proteomes" id="UP000037069"/>
    </source>
</evidence>
<sequence>MKAGENTGKRMEIIDVVYGIYSIPSDVAAIVATPQFQRLKSLKQLGFLKIDNHIEHEHHRYAHCLGTYHVASRMLDALEENTQWLKGNNNEIPLVYRKAVQIAALLHDIAHGPFSHAWEHVVEDYVHETEAFPCIDHIFQQINQDLFPELRSNNNFGIELIKALIDGRIDNFKFKDQLPQQFRFIFEIVSNKRSKLDVDKWDYLKRDSYYLKHLSQPNMDFDDVFLKARVSDCGTQIEYRYEDYDKIYNLFAARYDFHVNCYSLPEYILCDHLLSMAVQEVKPKINNKLVTKLGASDMQEFLELTDENILQLVKTSNLSKFLKYETKFEQVNKIPKKTVSAYAKIASLQMYMPRGERISFYGDIRNKPLVDDQTRFIRKTYTGYCDHRTQTVYYTVECE</sequence>
<dbReference type="Gene3D" id="1.10.3210.10">
    <property type="entry name" value="Hypothetical protein af1432"/>
    <property type="match status" value="1"/>
</dbReference>
<dbReference type="STRING" id="7375.A0A0L0CEU4"/>
<dbReference type="SMART" id="SM00471">
    <property type="entry name" value="HDc"/>
    <property type="match status" value="1"/>
</dbReference>
<dbReference type="CDD" id="cd00077">
    <property type="entry name" value="HDc"/>
    <property type="match status" value="1"/>
</dbReference>
<dbReference type="AlphaFoldDB" id="A0A0L0CEU4"/>
<gene>
    <name evidence="3" type="ORF">FF38_09285</name>
</gene>
<comment type="caution">
    <text evidence="3">The sequence shown here is derived from an EMBL/GenBank/DDBJ whole genome shotgun (WGS) entry which is preliminary data.</text>
</comment>
<dbReference type="GO" id="GO:0006203">
    <property type="term" value="P:dGTP catabolic process"/>
    <property type="evidence" value="ECO:0007669"/>
    <property type="project" value="TreeGrafter"/>
</dbReference>
<dbReference type="EMBL" id="JRES01000484">
    <property type="protein sequence ID" value="KNC30908.1"/>
    <property type="molecule type" value="Genomic_DNA"/>
</dbReference>
<dbReference type="Pfam" id="PF01966">
    <property type="entry name" value="HD"/>
    <property type="match status" value="1"/>
</dbReference>
<dbReference type="OMA" id="HTRYDHC"/>
<dbReference type="Proteomes" id="UP000037069">
    <property type="component" value="Unassembled WGS sequence"/>
</dbReference>
<accession>A0A0L0CEU4</accession>
<dbReference type="PANTHER" id="PTHR11373:SF4">
    <property type="entry name" value="DEOXYNUCLEOSIDE TRIPHOSPHATE TRIPHOSPHOHYDROLASE SAMHD1"/>
    <property type="match status" value="1"/>
</dbReference>
<evidence type="ECO:0000313" key="3">
    <source>
        <dbReference type="EMBL" id="KNC30908.1"/>
    </source>
</evidence>
<dbReference type="GO" id="GO:0008832">
    <property type="term" value="F:dGTPase activity"/>
    <property type="evidence" value="ECO:0007669"/>
    <property type="project" value="TreeGrafter"/>
</dbReference>
<dbReference type="SUPFAM" id="SSF109604">
    <property type="entry name" value="HD-domain/PDEase-like"/>
    <property type="match status" value="1"/>
</dbReference>
<dbReference type="GO" id="GO:0005634">
    <property type="term" value="C:nucleus"/>
    <property type="evidence" value="ECO:0007669"/>
    <property type="project" value="TreeGrafter"/>
</dbReference>
<feature type="domain" description="HD/PDEase" evidence="2">
    <location>
        <begin position="56"/>
        <end position="213"/>
    </location>
</feature>
<dbReference type="InterPro" id="IPR006674">
    <property type="entry name" value="HD_domain"/>
</dbReference>
<dbReference type="PANTHER" id="PTHR11373">
    <property type="entry name" value="DEOXYNUCLEOSIDE TRIPHOSPHATE TRIPHOSPHOHYDROLASE"/>
    <property type="match status" value="1"/>
</dbReference>
<reference evidence="3 4" key="1">
    <citation type="journal article" date="2015" name="Nat. Commun.">
        <title>Lucilia cuprina genome unlocks parasitic fly biology to underpin future interventions.</title>
        <authorList>
            <person name="Anstead C.A."/>
            <person name="Korhonen P.K."/>
            <person name="Young N.D."/>
            <person name="Hall R.S."/>
            <person name="Jex A.R."/>
            <person name="Murali S.C."/>
            <person name="Hughes D.S."/>
            <person name="Lee S.F."/>
            <person name="Perry T."/>
            <person name="Stroehlein A.J."/>
            <person name="Ansell B.R."/>
            <person name="Breugelmans B."/>
            <person name="Hofmann A."/>
            <person name="Qu J."/>
            <person name="Dugan S."/>
            <person name="Lee S.L."/>
            <person name="Chao H."/>
            <person name="Dinh H."/>
            <person name="Han Y."/>
            <person name="Doddapaneni H.V."/>
            <person name="Worley K.C."/>
            <person name="Muzny D.M."/>
            <person name="Ioannidis P."/>
            <person name="Waterhouse R.M."/>
            <person name="Zdobnov E.M."/>
            <person name="James P.J."/>
            <person name="Bagnall N.H."/>
            <person name="Kotze A.C."/>
            <person name="Gibbs R.A."/>
            <person name="Richards S."/>
            <person name="Batterham P."/>
            <person name="Gasser R.B."/>
        </authorList>
    </citation>
    <scope>NUCLEOTIDE SEQUENCE [LARGE SCALE GENOMIC DNA]</scope>
    <source>
        <strain evidence="3 4">LS</strain>
        <tissue evidence="3">Full body</tissue>
    </source>
</reference>
<name>A0A0L0CEU4_LUCCU</name>
<organism evidence="3 4">
    <name type="scientific">Lucilia cuprina</name>
    <name type="common">Green bottle fly</name>
    <name type="synonym">Australian sheep blowfly</name>
    <dbReference type="NCBI Taxonomy" id="7375"/>
    <lineage>
        <taxon>Eukaryota</taxon>
        <taxon>Metazoa</taxon>
        <taxon>Ecdysozoa</taxon>
        <taxon>Arthropoda</taxon>
        <taxon>Hexapoda</taxon>
        <taxon>Insecta</taxon>
        <taxon>Pterygota</taxon>
        <taxon>Neoptera</taxon>
        <taxon>Endopterygota</taxon>
        <taxon>Diptera</taxon>
        <taxon>Brachycera</taxon>
        <taxon>Muscomorpha</taxon>
        <taxon>Oestroidea</taxon>
        <taxon>Calliphoridae</taxon>
        <taxon>Luciliinae</taxon>
        <taxon>Lucilia</taxon>
    </lineage>
</organism>
<keyword evidence="4" id="KW-1185">Reference proteome</keyword>
<dbReference type="InterPro" id="IPR050135">
    <property type="entry name" value="dGTPase-like"/>
</dbReference>
<dbReference type="InterPro" id="IPR003607">
    <property type="entry name" value="HD/PDEase_dom"/>
</dbReference>
<comment type="similarity">
    <text evidence="1">Belongs to the SAMHD1 family.</text>
</comment>
<evidence type="ECO:0000256" key="1">
    <source>
        <dbReference type="ARBA" id="ARBA00005776"/>
    </source>
</evidence>